<comment type="subcellular location">
    <subcellularLocation>
        <location evidence="1">Cell membrane</location>
        <topology evidence="1">Multi-pass membrane protein</topology>
    </subcellularLocation>
</comment>
<evidence type="ECO:0000256" key="6">
    <source>
        <dbReference type="ARBA" id="ARBA00022989"/>
    </source>
</evidence>
<reference evidence="9" key="1">
    <citation type="submission" date="2023-04" db="EMBL/GenBank/DDBJ databases">
        <title>Complete genome sequence of Temperatibacter marinus.</title>
        <authorList>
            <person name="Rong J.-C."/>
            <person name="Yi M.-L."/>
            <person name="Zhao Q."/>
        </authorList>
    </citation>
    <scope>NUCLEOTIDE SEQUENCE</scope>
    <source>
        <strain evidence="9">NBRC 110045</strain>
    </source>
</reference>
<organism evidence="9 10">
    <name type="scientific">Temperatibacter marinus</name>
    <dbReference type="NCBI Taxonomy" id="1456591"/>
    <lineage>
        <taxon>Bacteria</taxon>
        <taxon>Pseudomonadati</taxon>
        <taxon>Pseudomonadota</taxon>
        <taxon>Alphaproteobacteria</taxon>
        <taxon>Kordiimonadales</taxon>
        <taxon>Temperatibacteraceae</taxon>
        <taxon>Temperatibacter</taxon>
    </lineage>
</organism>
<evidence type="ECO:0000313" key="10">
    <source>
        <dbReference type="Proteomes" id="UP001268683"/>
    </source>
</evidence>
<keyword evidence="7 8" id="KW-0472">Membrane</keyword>
<dbReference type="EMBL" id="CP123872">
    <property type="protein sequence ID" value="WND03872.1"/>
    <property type="molecule type" value="Genomic_DNA"/>
</dbReference>
<feature type="transmembrane region" description="Helical" evidence="8">
    <location>
        <begin position="404"/>
        <end position="428"/>
    </location>
</feature>
<dbReference type="RefSeq" id="WP_310799737.1">
    <property type="nucleotide sequence ID" value="NZ_CP123872.1"/>
</dbReference>
<evidence type="ECO:0000256" key="5">
    <source>
        <dbReference type="ARBA" id="ARBA00022692"/>
    </source>
</evidence>
<keyword evidence="4" id="KW-1003">Cell membrane</keyword>
<dbReference type="Proteomes" id="UP001268683">
    <property type="component" value="Chromosome"/>
</dbReference>
<feature type="transmembrane region" description="Helical" evidence="8">
    <location>
        <begin position="91"/>
        <end position="111"/>
    </location>
</feature>
<evidence type="ECO:0000256" key="4">
    <source>
        <dbReference type="ARBA" id="ARBA00022475"/>
    </source>
</evidence>
<dbReference type="PANTHER" id="PTHR30047">
    <property type="entry name" value="HIGH-AFFINITY CHOLINE TRANSPORT PROTEIN-RELATED"/>
    <property type="match status" value="1"/>
</dbReference>
<comment type="similarity">
    <text evidence="2">Belongs to the BCCT transporter (TC 2.A.15) family.</text>
</comment>
<keyword evidence="10" id="KW-1185">Reference proteome</keyword>
<dbReference type="InterPro" id="IPR018093">
    <property type="entry name" value="BCCT_CS"/>
</dbReference>
<dbReference type="PROSITE" id="PS01303">
    <property type="entry name" value="BCCT"/>
    <property type="match status" value="1"/>
</dbReference>
<evidence type="ECO:0000256" key="7">
    <source>
        <dbReference type="ARBA" id="ARBA00023136"/>
    </source>
</evidence>
<evidence type="ECO:0000256" key="1">
    <source>
        <dbReference type="ARBA" id="ARBA00004651"/>
    </source>
</evidence>
<evidence type="ECO:0000256" key="2">
    <source>
        <dbReference type="ARBA" id="ARBA00005658"/>
    </source>
</evidence>
<feature type="transmembrane region" description="Helical" evidence="8">
    <location>
        <begin position="189"/>
        <end position="209"/>
    </location>
</feature>
<evidence type="ECO:0000256" key="8">
    <source>
        <dbReference type="SAM" id="Phobius"/>
    </source>
</evidence>
<gene>
    <name evidence="9" type="ORF">QGN29_05740</name>
</gene>
<feature type="transmembrane region" description="Helical" evidence="8">
    <location>
        <begin position="261"/>
        <end position="283"/>
    </location>
</feature>
<feature type="transmembrane region" description="Helical" evidence="8">
    <location>
        <begin position="140"/>
        <end position="163"/>
    </location>
</feature>
<dbReference type="NCBIfam" id="TIGR00842">
    <property type="entry name" value="bcct"/>
    <property type="match status" value="1"/>
</dbReference>
<keyword evidence="5 8" id="KW-0812">Transmembrane</keyword>
<feature type="transmembrane region" description="Helical" evidence="8">
    <location>
        <begin position="50"/>
        <end position="70"/>
    </location>
</feature>
<feature type="transmembrane region" description="Helical" evidence="8">
    <location>
        <begin position="316"/>
        <end position="333"/>
    </location>
</feature>
<dbReference type="AlphaFoldDB" id="A0AA52EEA4"/>
<dbReference type="GO" id="GO:0005886">
    <property type="term" value="C:plasma membrane"/>
    <property type="evidence" value="ECO:0007669"/>
    <property type="project" value="UniProtKB-SubCell"/>
</dbReference>
<dbReference type="KEGG" id="tmk:QGN29_05740"/>
<dbReference type="GO" id="GO:0022857">
    <property type="term" value="F:transmembrane transporter activity"/>
    <property type="evidence" value="ECO:0007669"/>
    <property type="project" value="InterPro"/>
</dbReference>
<feature type="transmembrane region" description="Helical" evidence="8">
    <location>
        <begin position="229"/>
        <end position="249"/>
    </location>
</feature>
<accession>A0AA52EEA4</accession>
<evidence type="ECO:0000313" key="9">
    <source>
        <dbReference type="EMBL" id="WND03872.1"/>
    </source>
</evidence>
<protein>
    <submittedName>
        <fullName evidence="9">BCCT family transporter</fullName>
    </submittedName>
</protein>
<dbReference type="PANTHER" id="PTHR30047:SF7">
    <property type="entry name" value="HIGH-AFFINITY CHOLINE TRANSPORT PROTEIN"/>
    <property type="match status" value="1"/>
</dbReference>
<dbReference type="Pfam" id="PF02028">
    <property type="entry name" value="BCCT"/>
    <property type="match status" value="1"/>
</dbReference>
<feature type="transmembrane region" description="Helical" evidence="8">
    <location>
        <begin position="345"/>
        <end position="364"/>
    </location>
</feature>
<feature type="transmembrane region" description="Helical" evidence="8">
    <location>
        <begin position="12"/>
        <end position="30"/>
    </location>
</feature>
<feature type="transmembrane region" description="Helical" evidence="8">
    <location>
        <begin position="473"/>
        <end position="493"/>
    </location>
</feature>
<sequence length="503" mass="54999">MADDHNKPIDKPTFFIAVVSMLIVAVPMILMNKTMGPFITQLYDWVASNMGLLFQWVAIATMILLGWLAFGKYGSVKLGDPDDVPEFSTTSWIAMLFSAGVGGGLLYWAGIEWAFYYDAPPFGAKPKSMDAIKWATSYGLFHWGFTAWCIYALPTVAIGYAFYKKKIPYLRLSAAILGDKAATSPWAKVIDLAFMFGLIGGAGTSLALTTPMVSAGLSELTGIESGVPLDIFVIVVCVSLFAASVYLGLEKGIKKLADANLYMSIVFLLFVLVAGPTGFILAMGTESIGTMINNVFTMITWTDPIKETGFVQDWTIFYWAWWLAFAPYVGIFVTRISKGRTIKQIILSMCAYGSLGAWAFYIILGNYALFLELENILPVASMVNGGEGFTAIAKVISSLPLGKVALVVFTLVVIIFVATTYDSASYTLASAATKELHAGENPARWHRLFWAFFLGILPIGLMFIGGLKVVQSATLLSGLPIAFAFVFMTRTLLRWLKEDPHET</sequence>
<name>A0AA52EEA4_9PROT</name>
<keyword evidence="6 8" id="KW-1133">Transmembrane helix</keyword>
<evidence type="ECO:0000256" key="3">
    <source>
        <dbReference type="ARBA" id="ARBA00022448"/>
    </source>
</evidence>
<proteinExistence type="inferred from homology"/>
<dbReference type="InterPro" id="IPR000060">
    <property type="entry name" value="BCCT_transptr"/>
</dbReference>
<feature type="transmembrane region" description="Helical" evidence="8">
    <location>
        <begin position="448"/>
        <end position="467"/>
    </location>
</feature>
<keyword evidence="3" id="KW-0813">Transport</keyword>